<feature type="active site" description="Cysteine sulfenic acid (-SOH) intermediate; for peroxidase activity" evidence="13">
    <location>
        <position position="45"/>
    </location>
</feature>
<comment type="function">
    <text evidence="1">Thiol-specific peroxidase that catalyzes the reduction of hydrogen peroxide and organic hydroperoxides to water and alcohols, respectively. Plays a role in cell protection against oxidative stress by detoxifying peroxides and as sensor of hydrogen peroxide-mediated signaling events.</text>
</comment>
<comment type="subunit">
    <text evidence="2">Monomer.</text>
</comment>
<accession>A0A4R8ITX3</accession>
<evidence type="ECO:0000313" key="15">
    <source>
        <dbReference type="EMBL" id="TDY02880.1"/>
    </source>
</evidence>
<dbReference type="Pfam" id="PF00578">
    <property type="entry name" value="AhpC-TSA"/>
    <property type="match status" value="1"/>
</dbReference>
<dbReference type="GO" id="GO:0034599">
    <property type="term" value="P:cellular response to oxidative stress"/>
    <property type="evidence" value="ECO:0007669"/>
    <property type="project" value="TreeGrafter"/>
</dbReference>
<dbReference type="PIRSF" id="PIRSF000239">
    <property type="entry name" value="AHPC"/>
    <property type="match status" value="1"/>
</dbReference>
<dbReference type="InterPro" id="IPR013766">
    <property type="entry name" value="Thioredoxin_domain"/>
</dbReference>
<evidence type="ECO:0000256" key="8">
    <source>
        <dbReference type="ARBA" id="ARBA00023284"/>
    </source>
</evidence>
<dbReference type="GO" id="GO:0005737">
    <property type="term" value="C:cytoplasm"/>
    <property type="evidence" value="ECO:0007669"/>
    <property type="project" value="TreeGrafter"/>
</dbReference>
<evidence type="ECO:0000256" key="10">
    <source>
        <dbReference type="ARBA" id="ARBA00038489"/>
    </source>
</evidence>
<dbReference type="PANTHER" id="PTHR42801">
    <property type="entry name" value="THIOREDOXIN-DEPENDENT PEROXIDE REDUCTASE"/>
    <property type="match status" value="1"/>
</dbReference>
<dbReference type="GO" id="GO:0008379">
    <property type="term" value="F:thioredoxin peroxidase activity"/>
    <property type="evidence" value="ECO:0007669"/>
    <property type="project" value="TreeGrafter"/>
</dbReference>
<comment type="caution">
    <text evidence="15">The sequence shown here is derived from an EMBL/GenBank/DDBJ whole genome shotgun (WGS) entry which is preliminary data.</text>
</comment>
<dbReference type="InterPro" id="IPR000866">
    <property type="entry name" value="AhpC/TSA"/>
</dbReference>
<evidence type="ECO:0000256" key="2">
    <source>
        <dbReference type="ARBA" id="ARBA00011245"/>
    </source>
</evidence>
<keyword evidence="7" id="KW-1015">Disulfide bond</keyword>
<dbReference type="EMBL" id="SOQX01000002">
    <property type="protein sequence ID" value="TDY02880.1"/>
    <property type="molecule type" value="Genomic_DNA"/>
</dbReference>
<feature type="domain" description="Thioredoxin" evidence="14">
    <location>
        <begin position="2"/>
        <end position="154"/>
    </location>
</feature>
<dbReference type="RefSeq" id="WP_134082144.1">
    <property type="nucleotide sequence ID" value="NZ_SOQX01000002.1"/>
</dbReference>
<dbReference type="SUPFAM" id="SSF52833">
    <property type="entry name" value="Thioredoxin-like"/>
    <property type="match status" value="1"/>
</dbReference>
<dbReference type="InterPro" id="IPR024706">
    <property type="entry name" value="Peroxiredoxin_AhpC-typ"/>
</dbReference>
<keyword evidence="8" id="KW-0676">Redox-active center</keyword>
<dbReference type="EC" id="1.11.1.24" evidence="3"/>
<evidence type="ECO:0000256" key="11">
    <source>
        <dbReference type="ARBA" id="ARBA00042639"/>
    </source>
</evidence>
<dbReference type="CDD" id="cd03017">
    <property type="entry name" value="PRX_BCP"/>
    <property type="match status" value="1"/>
</dbReference>
<dbReference type="Gene3D" id="3.40.30.10">
    <property type="entry name" value="Glutaredoxin"/>
    <property type="match status" value="1"/>
</dbReference>
<evidence type="ECO:0000256" key="4">
    <source>
        <dbReference type="ARBA" id="ARBA00022559"/>
    </source>
</evidence>
<dbReference type="PROSITE" id="PS51352">
    <property type="entry name" value="THIOREDOXIN_2"/>
    <property type="match status" value="1"/>
</dbReference>
<sequence>MLQSGQMAPDFCTPNQDDKTVCLGDFRNNKHVIVYFYPKDDTPGCTIEANQFTELADEFAQQDTVILGVSKDDCDSHRQFISKFGLRVDLLADTSGELCEKYGVWQEKEKNGEKKMGVVRSTFVIDKTGKLVHVEYGVNPEGHAQAMLKTVQEL</sequence>
<dbReference type="PANTHER" id="PTHR42801:SF4">
    <property type="entry name" value="AHPC_TSA FAMILY PROTEIN"/>
    <property type="match status" value="1"/>
</dbReference>
<evidence type="ECO:0000256" key="1">
    <source>
        <dbReference type="ARBA" id="ARBA00003330"/>
    </source>
</evidence>
<name>A0A4R8ITX3_9GAMM</name>
<evidence type="ECO:0000256" key="3">
    <source>
        <dbReference type="ARBA" id="ARBA00013017"/>
    </source>
</evidence>
<comment type="catalytic activity">
    <reaction evidence="12">
        <text>a hydroperoxide + [thioredoxin]-dithiol = an alcohol + [thioredoxin]-disulfide + H2O</text>
        <dbReference type="Rhea" id="RHEA:62620"/>
        <dbReference type="Rhea" id="RHEA-COMP:10698"/>
        <dbReference type="Rhea" id="RHEA-COMP:10700"/>
        <dbReference type="ChEBI" id="CHEBI:15377"/>
        <dbReference type="ChEBI" id="CHEBI:29950"/>
        <dbReference type="ChEBI" id="CHEBI:30879"/>
        <dbReference type="ChEBI" id="CHEBI:35924"/>
        <dbReference type="ChEBI" id="CHEBI:50058"/>
        <dbReference type="EC" id="1.11.1.24"/>
    </reaction>
</comment>
<comment type="similarity">
    <text evidence="10">Belongs to the peroxiredoxin family. BCP/PrxQ subfamily.</text>
</comment>
<keyword evidence="4" id="KW-0575">Peroxidase</keyword>
<evidence type="ECO:0000256" key="12">
    <source>
        <dbReference type="ARBA" id="ARBA00049091"/>
    </source>
</evidence>
<keyword evidence="16" id="KW-1185">Reference proteome</keyword>
<keyword evidence="6" id="KW-0560">Oxidoreductase</keyword>
<dbReference type="OrthoDB" id="9812811at2"/>
<dbReference type="FunFam" id="3.40.30.10:FF:000007">
    <property type="entry name" value="Thioredoxin-dependent thiol peroxidase"/>
    <property type="match status" value="1"/>
</dbReference>
<dbReference type="AlphaFoldDB" id="A0A4R8ITX3"/>
<evidence type="ECO:0000256" key="6">
    <source>
        <dbReference type="ARBA" id="ARBA00023002"/>
    </source>
</evidence>
<reference evidence="15 16" key="1">
    <citation type="submission" date="2019-03" db="EMBL/GenBank/DDBJ databases">
        <title>Genomic Encyclopedia of Type Strains, Phase IV (KMG-IV): sequencing the most valuable type-strain genomes for metagenomic binning, comparative biology and taxonomic classification.</title>
        <authorList>
            <person name="Goeker M."/>
        </authorList>
    </citation>
    <scope>NUCLEOTIDE SEQUENCE [LARGE SCALE GENOMIC DNA]</scope>
    <source>
        <strain evidence="15 16">DSM 16326</strain>
    </source>
</reference>
<dbReference type="GO" id="GO:0045454">
    <property type="term" value="P:cell redox homeostasis"/>
    <property type="evidence" value="ECO:0007669"/>
    <property type="project" value="TreeGrafter"/>
</dbReference>
<proteinExistence type="inferred from homology"/>
<organism evidence="15 16">
    <name type="scientific">Thiohalophilus thiocyanatoxydans</name>
    <dbReference type="NCBI Taxonomy" id="381308"/>
    <lineage>
        <taxon>Bacteria</taxon>
        <taxon>Pseudomonadati</taxon>
        <taxon>Pseudomonadota</taxon>
        <taxon>Gammaproteobacteria</taxon>
        <taxon>Thiohalomonadales</taxon>
        <taxon>Thiohalophilaceae</taxon>
        <taxon>Thiohalophilus</taxon>
    </lineage>
</organism>
<keyword evidence="5" id="KW-0049">Antioxidant</keyword>
<gene>
    <name evidence="15" type="ORF">EDC23_1264</name>
</gene>
<dbReference type="InterPro" id="IPR036249">
    <property type="entry name" value="Thioredoxin-like_sf"/>
</dbReference>
<evidence type="ECO:0000256" key="5">
    <source>
        <dbReference type="ARBA" id="ARBA00022862"/>
    </source>
</evidence>
<dbReference type="InterPro" id="IPR050924">
    <property type="entry name" value="Peroxiredoxin_BCP/PrxQ"/>
</dbReference>
<protein>
    <recommendedName>
        <fullName evidence="3">thioredoxin-dependent peroxiredoxin</fullName>
        <ecNumber evidence="3">1.11.1.24</ecNumber>
    </recommendedName>
    <alternativeName>
        <fullName evidence="9">Thioredoxin peroxidase</fullName>
    </alternativeName>
    <alternativeName>
        <fullName evidence="11">Thioredoxin-dependent peroxiredoxin Bcp</fullName>
    </alternativeName>
</protein>
<evidence type="ECO:0000256" key="7">
    <source>
        <dbReference type="ARBA" id="ARBA00023157"/>
    </source>
</evidence>
<dbReference type="Proteomes" id="UP000294914">
    <property type="component" value="Unassembled WGS sequence"/>
</dbReference>
<evidence type="ECO:0000313" key="16">
    <source>
        <dbReference type="Proteomes" id="UP000294914"/>
    </source>
</evidence>
<evidence type="ECO:0000256" key="9">
    <source>
        <dbReference type="ARBA" id="ARBA00032824"/>
    </source>
</evidence>
<evidence type="ECO:0000256" key="13">
    <source>
        <dbReference type="PIRSR" id="PIRSR000239-1"/>
    </source>
</evidence>
<evidence type="ECO:0000259" key="14">
    <source>
        <dbReference type="PROSITE" id="PS51352"/>
    </source>
</evidence>